<keyword evidence="2" id="KW-1185">Reference proteome</keyword>
<evidence type="ECO:0000313" key="1">
    <source>
        <dbReference type="EMBL" id="MEA9437295.1"/>
    </source>
</evidence>
<sequence>VGTNAEVKKFFKLTSDGQKQTLDFTIDENGKRLRIALASDVETDVVANAKINLLLSKATNAFSLVKGSLSTVTLDVGVIQNASYTSDPIVTKPLFKMDKLFALESVDQGKAVALVSEKFLKYATPAGTVAADVDVLANAKLKNLTSNQNIQKAQVQLTLDGDFSAFSKDSSGYLLKKDGTSTGWKVAGNVATRVLGASGVVAGLGEEAIPAALYVKPTNTVGIEAQRLTLKAVQDGTSATFDTFEDTLADLFIITRDGMKFDTITTGTTSANTIHIRDISETLPATGGKIYVTIVQYGEHGVNGKADGEVLVKRAVLNTTLPSGGAVSLKPSEVAAEVGAQIVAGRQARFVFEVETNRGEVAVKKSNAEGVDIQNGTKGVQGEIVDFTL</sequence>
<organism evidence="1 2">
    <name type="scientific">Aeromonas caviae</name>
    <name type="common">Aeromonas punctata</name>
    <dbReference type="NCBI Taxonomy" id="648"/>
    <lineage>
        <taxon>Bacteria</taxon>
        <taxon>Pseudomonadati</taxon>
        <taxon>Pseudomonadota</taxon>
        <taxon>Gammaproteobacteria</taxon>
        <taxon>Aeromonadales</taxon>
        <taxon>Aeromonadaceae</taxon>
        <taxon>Aeromonas</taxon>
    </lineage>
</organism>
<accession>A0ABU5W8P3</accession>
<feature type="non-terminal residue" evidence="1">
    <location>
        <position position="1"/>
    </location>
</feature>
<gene>
    <name evidence="1" type="ORF">VCX44_16165</name>
</gene>
<proteinExistence type="predicted"/>
<dbReference type="Proteomes" id="UP001304847">
    <property type="component" value="Unassembled WGS sequence"/>
</dbReference>
<reference evidence="1 2" key="1">
    <citation type="submission" date="2023-12" db="EMBL/GenBank/DDBJ databases">
        <title>Characterization of antibiotic resistance in Aeromonas spp. in hospital effluent.</title>
        <authorList>
            <person name="Negoseki B.R.S."/>
            <person name="Krul D."/>
            <person name="Siqueira A.C."/>
            <person name="Almeida M."/>
            <person name="Mesa D."/>
            <person name="Conte D."/>
            <person name="Dalla-Costa L.M."/>
        </authorList>
    </citation>
    <scope>NUCLEOTIDE SEQUENCE [LARGE SCALE GENOMIC DNA]</scope>
    <source>
        <strain evidence="1 2">36v</strain>
    </source>
</reference>
<evidence type="ECO:0000313" key="2">
    <source>
        <dbReference type="Proteomes" id="UP001304847"/>
    </source>
</evidence>
<name>A0ABU5W8P3_AERCA</name>
<protein>
    <submittedName>
        <fullName evidence="1">S-layer protein</fullName>
    </submittedName>
</protein>
<dbReference type="EMBL" id="JAYGOJ010000097">
    <property type="protein sequence ID" value="MEA9437295.1"/>
    <property type="molecule type" value="Genomic_DNA"/>
</dbReference>
<dbReference type="RefSeq" id="WP_323580808.1">
    <property type="nucleotide sequence ID" value="NZ_JAYGOJ010000097.1"/>
</dbReference>
<comment type="caution">
    <text evidence="1">The sequence shown here is derived from an EMBL/GenBank/DDBJ whole genome shotgun (WGS) entry which is preliminary data.</text>
</comment>